<sequence>MGNQNNNTNTHHIKRRHKKKYFQKLETIDLHIAVYSVSNLSLVYLNKIALKNFGLEKIPQDQKLQNHKFSPAYQKFFKCSTMEALQKVRDQVKNSNDGTVQFGWDCKTLQGEPFSIWITSTKIQIGKELYAQCIGQKIKDEEEQPELIDQSLVKVKISDNSSELTTTVDMSETTTIQENKQQQGNSTSVGIISSLEEFNKEDFTESIIDGIKKKIRTYDDFETESFITNQLNLLNKKIDEQKNYYQQKISEILQSSSKQKSDQKQKYLELETLYGKRLNSFKKEKQANKELKEEVKDLKKRISKIKKHLNDL</sequence>
<dbReference type="Proteomes" id="UP001150062">
    <property type="component" value="Unassembled WGS sequence"/>
</dbReference>
<gene>
    <name evidence="2" type="ORF">M0813_08858</name>
</gene>
<proteinExistence type="predicted"/>
<feature type="coiled-coil region" evidence="1">
    <location>
        <begin position="281"/>
        <end position="308"/>
    </location>
</feature>
<reference evidence="2" key="1">
    <citation type="submission" date="2022-08" db="EMBL/GenBank/DDBJ databases">
        <title>Novel sulfate-reducing endosymbionts in the free-living metamonad Anaeramoeba.</title>
        <authorList>
            <person name="Jerlstrom-Hultqvist J."/>
            <person name="Cepicka I."/>
            <person name="Gallot-Lavallee L."/>
            <person name="Salas-Leiva D."/>
            <person name="Curtis B.A."/>
            <person name="Zahonova K."/>
            <person name="Pipaliya S."/>
            <person name="Dacks J."/>
            <person name="Roger A.J."/>
        </authorList>
    </citation>
    <scope>NUCLEOTIDE SEQUENCE</scope>
    <source>
        <strain evidence="2">Schooner1</strain>
    </source>
</reference>
<organism evidence="2 3">
    <name type="scientific">Anaeramoeba flamelloides</name>
    <dbReference type="NCBI Taxonomy" id="1746091"/>
    <lineage>
        <taxon>Eukaryota</taxon>
        <taxon>Metamonada</taxon>
        <taxon>Anaeramoebidae</taxon>
        <taxon>Anaeramoeba</taxon>
    </lineage>
</organism>
<evidence type="ECO:0000256" key="1">
    <source>
        <dbReference type="SAM" id="Coils"/>
    </source>
</evidence>
<name>A0ABQ8X747_9EUKA</name>
<accession>A0ABQ8X747</accession>
<protein>
    <submittedName>
        <fullName evidence="2">Uncharacterized protein</fullName>
    </submittedName>
</protein>
<dbReference type="EMBL" id="JAOAOG010000327">
    <property type="protein sequence ID" value="KAJ6228506.1"/>
    <property type="molecule type" value="Genomic_DNA"/>
</dbReference>
<comment type="caution">
    <text evidence="2">The sequence shown here is derived from an EMBL/GenBank/DDBJ whole genome shotgun (WGS) entry which is preliminary data.</text>
</comment>
<evidence type="ECO:0000313" key="3">
    <source>
        <dbReference type="Proteomes" id="UP001150062"/>
    </source>
</evidence>
<keyword evidence="1" id="KW-0175">Coiled coil</keyword>
<keyword evidence="3" id="KW-1185">Reference proteome</keyword>
<evidence type="ECO:0000313" key="2">
    <source>
        <dbReference type="EMBL" id="KAJ6228506.1"/>
    </source>
</evidence>